<dbReference type="GO" id="GO:0034245">
    <property type="term" value="C:mitochondrial DNA-directed RNA polymerase complex"/>
    <property type="evidence" value="ECO:0007669"/>
    <property type="project" value="TreeGrafter"/>
</dbReference>
<comment type="caution">
    <text evidence="10">The sequence shown here is derived from an EMBL/GenBank/DDBJ whole genome shotgun (WGS) entry which is preliminary data.</text>
</comment>
<dbReference type="Gene3D" id="1.10.150.20">
    <property type="entry name" value="5' to 3' exonuclease, C-terminal subdomain"/>
    <property type="match status" value="1"/>
</dbReference>
<comment type="function">
    <text evidence="8">DNA-dependent RNA polymerase catalyzes the transcription of DNA into RNA using the four ribonucleoside triphosphates as substrates.</text>
</comment>
<dbReference type="InterPro" id="IPR002092">
    <property type="entry name" value="DNA-dir_Rpol_phage-type"/>
</dbReference>
<dbReference type="AlphaFoldDB" id="A0A9P1I3G0"/>
<dbReference type="EMBL" id="CANHGI010000001">
    <property type="protein sequence ID" value="CAI5437551.1"/>
    <property type="molecule type" value="Genomic_DNA"/>
</dbReference>
<evidence type="ECO:0000259" key="9">
    <source>
        <dbReference type="Pfam" id="PF00940"/>
    </source>
</evidence>
<dbReference type="GO" id="GO:0001018">
    <property type="term" value="F:mitochondrial promoter sequence-specific DNA binding"/>
    <property type="evidence" value="ECO:0007669"/>
    <property type="project" value="TreeGrafter"/>
</dbReference>
<dbReference type="EC" id="2.7.7.6" evidence="2 8"/>
<evidence type="ECO:0000256" key="6">
    <source>
        <dbReference type="ARBA" id="ARBA00023163"/>
    </source>
</evidence>
<dbReference type="PANTHER" id="PTHR10102">
    <property type="entry name" value="DNA-DIRECTED RNA POLYMERASE, MITOCHONDRIAL"/>
    <property type="match status" value="1"/>
</dbReference>
<evidence type="ECO:0000256" key="7">
    <source>
        <dbReference type="ARBA" id="ARBA00048552"/>
    </source>
</evidence>
<evidence type="ECO:0000256" key="1">
    <source>
        <dbReference type="ARBA" id="ARBA00009493"/>
    </source>
</evidence>
<evidence type="ECO:0000256" key="3">
    <source>
        <dbReference type="ARBA" id="ARBA00022478"/>
    </source>
</evidence>
<evidence type="ECO:0000256" key="5">
    <source>
        <dbReference type="ARBA" id="ARBA00022695"/>
    </source>
</evidence>
<dbReference type="PROSITE" id="PS00900">
    <property type="entry name" value="RNA_POL_PHAGE_1"/>
    <property type="match status" value="1"/>
</dbReference>
<sequence length="343" mass="38815">MESDEPWQTLAACNEISDAFEYGSNTAEFESQLPIHQDGSCNGLQHYAALGRDNEGGHQVNLTKSELPNDVYSDVAQRVEQKRIEDENNNGGEDCEIARRLRQSLPQNVPRKVIKQTVMTTVYGVTMYGAVLQIKRQLRAMDIGNDESAEFARYLARKTFASLNDAFTSSMALKDWFRLCAKGTSELMRTVEWITPLGLPVIQPYLKAVDRKGKLVLMPIPMKQVDAFPPNFVHSLDSTHMMLTSLNCARNGITFAAVHDCFWTHANSVDEMNRICRQQFVALHSQPIVTQCSDWFKSTYLTPKVAKILPPELLSKYQDMFTAKVEPGELDIEQVKKSVYFFS</sequence>
<accession>A0A9P1I3G0</accession>
<dbReference type="GO" id="GO:0006390">
    <property type="term" value="P:mitochondrial transcription"/>
    <property type="evidence" value="ECO:0007669"/>
    <property type="project" value="TreeGrafter"/>
</dbReference>
<keyword evidence="5 8" id="KW-0548">Nucleotidyltransferase</keyword>
<dbReference type="OrthoDB" id="5832987at2759"/>
<protein>
    <recommendedName>
        <fullName evidence="2 8">DNA-directed RNA polymerase</fullName>
        <ecNumber evidence="2 8">2.7.7.6</ecNumber>
    </recommendedName>
</protein>
<name>A0A9P1I3G0_9PELO</name>
<evidence type="ECO:0000256" key="2">
    <source>
        <dbReference type="ARBA" id="ARBA00012418"/>
    </source>
</evidence>
<dbReference type="GO" id="GO:0003899">
    <property type="term" value="F:DNA-directed RNA polymerase activity"/>
    <property type="evidence" value="ECO:0007669"/>
    <property type="project" value="UniProtKB-EC"/>
</dbReference>
<dbReference type="Proteomes" id="UP001152747">
    <property type="component" value="Unassembled WGS sequence"/>
</dbReference>
<proteinExistence type="inferred from homology"/>
<evidence type="ECO:0000313" key="11">
    <source>
        <dbReference type="Proteomes" id="UP001152747"/>
    </source>
</evidence>
<comment type="catalytic activity">
    <reaction evidence="7 8">
        <text>RNA(n) + a ribonucleoside 5'-triphosphate = RNA(n+1) + diphosphate</text>
        <dbReference type="Rhea" id="RHEA:21248"/>
        <dbReference type="Rhea" id="RHEA-COMP:14527"/>
        <dbReference type="Rhea" id="RHEA-COMP:17342"/>
        <dbReference type="ChEBI" id="CHEBI:33019"/>
        <dbReference type="ChEBI" id="CHEBI:61557"/>
        <dbReference type="ChEBI" id="CHEBI:140395"/>
        <dbReference type="EC" id="2.7.7.6"/>
    </reaction>
</comment>
<evidence type="ECO:0000313" key="10">
    <source>
        <dbReference type="EMBL" id="CAI5437551.1"/>
    </source>
</evidence>
<feature type="domain" description="DNA-directed RNA polymerase C-terminal" evidence="9">
    <location>
        <begin position="1"/>
        <end position="304"/>
    </location>
</feature>
<keyword evidence="11" id="KW-1185">Reference proteome</keyword>
<evidence type="ECO:0000256" key="4">
    <source>
        <dbReference type="ARBA" id="ARBA00022679"/>
    </source>
</evidence>
<reference evidence="10" key="1">
    <citation type="submission" date="2022-11" db="EMBL/GenBank/DDBJ databases">
        <authorList>
            <person name="Kikuchi T."/>
        </authorList>
    </citation>
    <scope>NUCLEOTIDE SEQUENCE</scope>
    <source>
        <strain evidence="10">PS1010</strain>
    </source>
</reference>
<keyword evidence="4 8" id="KW-0808">Transferase</keyword>
<keyword evidence="6 8" id="KW-0804">Transcription</keyword>
<keyword evidence="3 8" id="KW-0240">DNA-directed RNA polymerase</keyword>
<evidence type="ECO:0000256" key="8">
    <source>
        <dbReference type="RuleBase" id="RU003805"/>
    </source>
</evidence>
<comment type="similarity">
    <text evidence="1 8">Belongs to the phage and mitochondrial RNA polymerase family.</text>
</comment>
<dbReference type="SUPFAM" id="SSF56672">
    <property type="entry name" value="DNA/RNA polymerases"/>
    <property type="match status" value="1"/>
</dbReference>
<dbReference type="PROSITE" id="PS00489">
    <property type="entry name" value="RNA_POL_PHAGE_2"/>
    <property type="match status" value="1"/>
</dbReference>
<organism evidence="10 11">
    <name type="scientific">Caenorhabditis angaria</name>
    <dbReference type="NCBI Taxonomy" id="860376"/>
    <lineage>
        <taxon>Eukaryota</taxon>
        <taxon>Metazoa</taxon>
        <taxon>Ecdysozoa</taxon>
        <taxon>Nematoda</taxon>
        <taxon>Chromadorea</taxon>
        <taxon>Rhabditida</taxon>
        <taxon>Rhabditina</taxon>
        <taxon>Rhabditomorpha</taxon>
        <taxon>Rhabditoidea</taxon>
        <taxon>Rhabditidae</taxon>
        <taxon>Peloderinae</taxon>
        <taxon>Caenorhabditis</taxon>
    </lineage>
</organism>
<dbReference type="Pfam" id="PF00940">
    <property type="entry name" value="RNA_pol"/>
    <property type="match status" value="1"/>
</dbReference>
<gene>
    <name evidence="10" type="ORF">CAMP_LOCUS188</name>
</gene>
<dbReference type="InterPro" id="IPR043502">
    <property type="entry name" value="DNA/RNA_pol_sf"/>
</dbReference>
<dbReference type="PANTHER" id="PTHR10102:SF0">
    <property type="entry name" value="DNA-DIRECTED RNA POLYMERASE, MITOCHONDRIAL"/>
    <property type="match status" value="1"/>
</dbReference>
<dbReference type="InterPro" id="IPR046950">
    <property type="entry name" value="DNA-dir_Rpol_C_phage-type"/>
</dbReference>